<feature type="transmembrane region" description="Helical" evidence="7">
    <location>
        <begin position="71"/>
        <end position="92"/>
    </location>
</feature>
<dbReference type="GO" id="GO:0034755">
    <property type="term" value="P:iron ion transmembrane transport"/>
    <property type="evidence" value="ECO:0007669"/>
    <property type="project" value="TreeGrafter"/>
</dbReference>
<evidence type="ECO:0000313" key="8">
    <source>
        <dbReference type="EnsemblMetazoa" id="CLYHEMP022503.1"/>
    </source>
</evidence>
<organism evidence="8 9">
    <name type="scientific">Clytia hemisphaerica</name>
    <dbReference type="NCBI Taxonomy" id="252671"/>
    <lineage>
        <taxon>Eukaryota</taxon>
        <taxon>Metazoa</taxon>
        <taxon>Cnidaria</taxon>
        <taxon>Hydrozoa</taxon>
        <taxon>Hydroidolina</taxon>
        <taxon>Leptothecata</taxon>
        <taxon>Obeliida</taxon>
        <taxon>Clytiidae</taxon>
        <taxon>Clytia</taxon>
    </lineage>
</organism>
<evidence type="ECO:0000256" key="7">
    <source>
        <dbReference type="SAM" id="Phobius"/>
    </source>
</evidence>
<feature type="transmembrane region" description="Helical" evidence="7">
    <location>
        <begin position="409"/>
        <end position="435"/>
    </location>
</feature>
<dbReference type="RefSeq" id="XP_066927463.1">
    <property type="nucleotide sequence ID" value="XM_067071362.1"/>
</dbReference>
<feature type="transmembrane region" description="Helical" evidence="7">
    <location>
        <begin position="489"/>
        <end position="512"/>
    </location>
</feature>
<dbReference type="Proteomes" id="UP000594262">
    <property type="component" value="Unplaced"/>
</dbReference>
<feature type="transmembrane region" description="Helical" evidence="7">
    <location>
        <begin position="261"/>
        <end position="284"/>
    </location>
</feature>
<reference evidence="8" key="1">
    <citation type="submission" date="2021-01" db="UniProtKB">
        <authorList>
            <consortium name="EnsemblMetazoa"/>
        </authorList>
    </citation>
    <scope>IDENTIFICATION</scope>
</reference>
<feature type="transmembrane region" description="Helical" evidence="7">
    <location>
        <begin position="304"/>
        <end position="326"/>
    </location>
</feature>
<dbReference type="Pfam" id="PF01566">
    <property type="entry name" value="Nramp"/>
    <property type="match status" value="1"/>
</dbReference>
<dbReference type="GO" id="GO:0005886">
    <property type="term" value="C:plasma membrane"/>
    <property type="evidence" value="ECO:0007669"/>
    <property type="project" value="TreeGrafter"/>
</dbReference>
<feature type="transmembrane region" description="Helical" evidence="7">
    <location>
        <begin position="447"/>
        <end position="469"/>
    </location>
</feature>
<dbReference type="GeneID" id="136814936"/>
<evidence type="ECO:0000256" key="5">
    <source>
        <dbReference type="ARBA" id="ARBA00022989"/>
    </source>
</evidence>
<keyword evidence="5 7" id="KW-1133">Transmembrane helix</keyword>
<feature type="transmembrane region" description="Helical" evidence="7">
    <location>
        <begin position="386"/>
        <end position="403"/>
    </location>
</feature>
<keyword evidence="3" id="KW-0813">Transport</keyword>
<evidence type="ECO:0000256" key="2">
    <source>
        <dbReference type="ARBA" id="ARBA00006670"/>
    </source>
</evidence>
<evidence type="ECO:0000256" key="1">
    <source>
        <dbReference type="ARBA" id="ARBA00004141"/>
    </source>
</evidence>
<dbReference type="AlphaFoldDB" id="A0A7M6DQN6"/>
<evidence type="ECO:0000256" key="3">
    <source>
        <dbReference type="ARBA" id="ARBA00022448"/>
    </source>
</evidence>
<evidence type="ECO:0000256" key="6">
    <source>
        <dbReference type="ARBA" id="ARBA00023136"/>
    </source>
</evidence>
<dbReference type="EnsemblMetazoa" id="CLYHEMT022503.1">
    <property type="protein sequence ID" value="CLYHEMP022503.1"/>
    <property type="gene ID" value="CLYHEMG022503"/>
</dbReference>
<dbReference type="InterPro" id="IPR001046">
    <property type="entry name" value="NRAMP_fam"/>
</dbReference>
<feature type="transmembrane region" description="Helical" evidence="7">
    <location>
        <begin position="227"/>
        <end position="249"/>
    </location>
</feature>
<dbReference type="GO" id="GO:0015086">
    <property type="term" value="F:cadmium ion transmembrane transporter activity"/>
    <property type="evidence" value="ECO:0007669"/>
    <property type="project" value="TreeGrafter"/>
</dbReference>
<sequence length="524" mass="56007">MTGGMEGWFTFQRYSYTPLGEQHTLAIKVAMGQVLKEILSLLYWTMLAACTVGPGTVVTCARAGAEFELNLIWALIFASVLAYTLQEGTARLTITSGQSLGQCLQAKYRHGRLFWGVGIICWVVAGSVFFGNTLYECNNWAGGMSAIYSLPGAENTVGLRVGCCIAYGVVVLAILFADKVDSLGIGLGIVMIGMVTLFLVVVVKLGLDGKRFAKGLLPISMPSGSANIVLSLIGTTSIGFNLFLGGKMAEGKSLGQAQRGIAFSTFMALIVSVLILIVGDGTYMQSKGQFTIASLSGIIERLTGAAGLWVFGIGFIAAALSSMLTVPLGAVMTAESVFSIPPDQHAESMHYSKPGAESAASKEEENIAITQSNSSMYPGRPFPKKYSQMLMVVMVSVAVVVISCDAPTVKVILIAQVFNGCLLPFFSICLLVCLNDPQFMKQSPQKGWSNCFMVFVVMVTLFLTANTIVQNIFGWVVTDGHSSESTFEIVKFSVSGVVSLTVMTSLCVFTSLGEHLKNSFVRED</sequence>
<feature type="transmembrane region" description="Helical" evidence="7">
    <location>
        <begin position="41"/>
        <end position="65"/>
    </location>
</feature>
<proteinExistence type="inferred from homology"/>
<protein>
    <submittedName>
        <fullName evidence="8">Uncharacterized protein</fullName>
    </submittedName>
</protein>
<accession>A0A7M6DQN6</accession>
<evidence type="ECO:0000313" key="9">
    <source>
        <dbReference type="Proteomes" id="UP000594262"/>
    </source>
</evidence>
<keyword evidence="4 7" id="KW-0812">Transmembrane</keyword>
<feature type="transmembrane region" description="Helical" evidence="7">
    <location>
        <begin position="183"/>
        <end position="207"/>
    </location>
</feature>
<dbReference type="PANTHER" id="PTHR11706:SF33">
    <property type="entry name" value="NATURAL RESISTANCE-ASSOCIATED MACROPHAGE PROTEIN 2"/>
    <property type="match status" value="1"/>
</dbReference>
<dbReference type="OrthoDB" id="427182at2759"/>
<comment type="similarity">
    <text evidence="2">Belongs to the NRAMP family.</text>
</comment>
<comment type="subcellular location">
    <subcellularLocation>
        <location evidence="1">Membrane</location>
        <topology evidence="1">Multi-pass membrane protein</topology>
    </subcellularLocation>
</comment>
<keyword evidence="6 7" id="KW-0472">Membrane</keyword>
<feature type="transmembrane region" description="Helical" evidence="7">
    <location>
        <begin position="157"/>
        <end position="176"/>
    </location>
</feature>
<evidence type="ECO:0000256" key="4">
    <source>
        <dbReference type="ARBA" id="ARBA00022692"/>
    </source>
</evidence>
<dbReference type="GO" id="GO:0005384">
    <property type="term" value="F:manganese ion transmembrane transporter activity"/>
    <property type="evidence" value="ECO:0007669"/>
    <property type="project" value="TreeGrafter"/>
</dbReference>
<keyword evidence="9" id="KW-1185">Reference proteome</keyword>
<feature type="transmembrane region" description="Helical" evidence="7">
    <location>
        <begin position="113"/>
        <end position="135"/>
    </location>
</feature>
<dbReference type="PANTHER" id="PTHR11706">
    <property type="entry name" value="SOLUTE CARRIER PROTEIN FAMILY 11 MEMBER"/>
    <property type="match status" value="1"/>
</dbReference>
<name>A0A7M6DQN6_9CNID</name>